<keyword evidence="2" id="KW-0255">Endonuclease</keyword>
<dbReference type="EMBL" id="AOIW01000058">
    <property type="protein sequence ID" value="ELZ31534.1"/>
    <property type="molecule type" value="Genomic_DNA"/>
</dbReference>
<organism evidence="2 3">
    <name type="scientific">Halorubrum distributum JCM 10247</name>
    <dbReference type="NCBI Taxonomy" id="1227486"/>
    <lineage>
        <taxon>Archaea</taxon>
        <taxon>Methanobacteriati</taxon>
        <taxon>Methanobacteriota</taxon>
        <taxon>Stenosarchaea group</taxon>
        <taxon>Halobacteria</taxon>
        <taxon>Halobacteriales</taxon>
        <taxon>Haloferacaceae</taxon>
        <taxon>Halorubrum</taxon>
        <taxon>Halorubrum distributum group</taxon>
    </lineage>
</organism>
<gene>
    <name evidence="2" type="ORF">C473_11149</name>
</gene>
<keyword evidence="2" id="KW-0378">Hydrolase</keyword>
<proteinExistence type="predicted"/>
<dbReference type="GO" id="GO:0004519">
    <property type="term" value="F:endonuclease activity"/>
    <property type="evidence" value="ECO:0007669"/>
    <property type="project" value="UniProtKB-KW"/>
</dbReference>
<feature type="domain" description="HNH nuclease" evidence="1">
    <location>
        <begin position="1"/>
        <end position="38"/>
    </location>
</feature>
<dbReference type="Proteomes" id="UP000011572">
    <property type="component" value="Unassembled WGS sequence"/>
</dbReference>
<name>M0DBJ8_9EURY</name>
<keyword evidence="2" id="KW-0540">Nuclease</keyword>
<evidence type="ECO:0000259" key="1">
    <source>
        <dbReference type="Pfam" id="PF13391"/>
    </source>
</evidence>
<dbReference type="InterPro" id="IPR003615">
    <property type="entry name" value="HNH_nuc"/>
</dbReference>
<dbReference type="AlphaFoldDB" id="M0DBJ8"/>
<evidence type="ECO:0000313" key="3">
    <source>
        <dbReference type="Proteomes" id="UP000011572"/>
    </source>
</evidence>
<sequence length="91" mass="10474">MEAAHIYPKSEDGVDAVQNGIALCRFHHWTFDTGWTGVSDNFEIIVRDRPERETYDEIQNLAGDNMILPDDPSHHPLPKFLKAHRELNGFE</sequence>
<comment type="caution">
    <text evidence="2">The sequence shown here is derived from an EMBL/GenBank/DDBJ whole genome shotgun (WGS) entry which is preliminary data.</text>
</comment>
<accession>M0DBJ8</accession>
<reference evidence="2 3" key="1">
    <citation type="journal article" date="2014" name="PLoS Genet.">
        <title>Phylogenetically driven sequencing of extremely halophilic archaea reveals strategies for static and dynamic osmo-response.</title>
        <authorList>
            <person name="Becker E.A."/>
            <person name="Seitzer P.M."/>
            <person name="Tritt A."/>
            <person name="Larsen D."/>
            <person name="Krusor M."/>
            <person name="Yao A.I."/>
            <person name="Wu D."/>
            <person name="Madern D."/>
            <person name="Eisen J.A."/>
            <person name="Darling A.E."/>
            <person name="Facciotti M.T."/>
        </authorList>
    </citation>
    <scope>NUCLEOTIDE SEQUENCE [LARGE SCALE GENOMIC DNA]</scope>
    <source>
        <strain evidence="2 3">JCM 10247</strain>
    </source>
</reference>
<protein>
    <submittedName>
        <fullName evidence="2">Restriction endonuclease-like protein</fullName>
    </submittedName>
</protein>
<dbReference type="Pfam" id="PF13391">
    <property type="entry name" value="HNH_2"/>
    <property type="match status" value="1"/>
</dbReference>
<evidence type="ECO:0000313" key="2">
    <source>
        <dbReference type="EMBL" id="ELZ31534.1"/>
    </source>
</evidence>